<name>A0A816TYQ4_BRANA</name>
<gene>
    <name evidence="2" type="ORF">DARMORV10_C08P02320.1</name>
</gene>
<reference evidence="2" key="1">
    <citation type="submission" date="2021-01" db="EMBL/GenBank/DDBJ databases">
        <authorList>
            <consortium name="Genoscope - CEA"/>
            <person name="William W."/>
        </authorList>
    </citation>
    <scope>NUCLEOTIDE SEQUENCE</scope>
</reference>
<evidence type="ECO:0000256" key="1">
    <source>
        <dbReference type="SAM" id="Phobius"/>
    </source>
</evidence>
<keyword evidence="1" id="KW-1133">Transmembrane helix</keyword>
<dbReference type="Proteomes" id="UP001295469">
    <property type="component" value="Chromosome C08"/>
</dbReference>
<organism evidence="2">
    <name type="scientific">Brassica napus</name>
    <name type="common">Rape</name>
    <dbReference type="NCBI Taxonomy" id="3708"/>
    <lineage>
        <taxon>Eukaryota</taxon>
        <taxon>Viridiplantae</taxon>
        <taxon>Streptophyta</taxon>
        <taxon>Embryophyta</taxon>
        <taxon>Tracheophyta</taxon>
        <taxon>Spermatophyta</taxon>
        <taxon>Magnoliopsida</taxon>
        <taxon>eudicotyledons</taxon>
        <taxon>Gunneridae</taxon>
        <taxon>Pentapetalae</taxon>
        <taxon>rosids</taxon>
        <taxon>malvids</taxon>
        <taxon>Brassicales</taxon>
        <taxon>Brassicaceae</taxon>
        <taxon>Brassiceae</taxon>
        <taxon>Brassica</taxon>
    </lineage>
</organism>
<protein>
    <submittedName>
        <fullName evidence="2">(rape) hypothetical protein</fullName>
    </submittedName>
</protein>
<dbReference type="EMBL" id="HG994372">
    <property type="protein sequence ID" value="CAF2105502.1"/>
    <property type="molecule type" value="Genomic_DNA"/>
</dbReference>
<evidence type="ECO:0000313" key="2">
    <source>
        <dbReference type="EMBL" id="CAF2105502.1"/>
    </source>
</evidence>
<sequence>MIVFDAVLENGKRKESWLEDPLGLDSRHCCQYDPLSLILITCLHMIILLDDLYILTSLFLFAVLVASVVRTRMHDMESMMNQEQAPKQTHHITAAPSDVTVLPDSDREIAKELK</sequence>
<accession>A0A816TYQ4</accession>
<feature type="transmembrane region" description="Helical" evidence="1">
    <location>
        <begin position="52"/>
        <end position="69"/>
    </location>
</feature>
<proteinExistence type="predicted"/>
<keyword evidence="1" id="KW-0472">Membrane</keyword>
<dbReference type="AlphaFoldDB" id="A0A816TYQ4"/>
<keyword evidence="1" id="KW-0812">Transmembrane</keyword>